<feature type="compositionally biased region" description="Low complexity" evidence="1">
    <location>
        <begin position="67"/>
        <end position="76"/>
    </location>
</feature>
<comment type="caution">
    <text evidence="2">The sequence shown here is derived from an EMBL/GenBank/DDBJ whole genome shotgun (WGS) entry which is preliminary data.</text>
</comment>
<gene>
    <name evidence="2" type="ORF">G3I71_41980</name>
</gene>
<feature type="region of interest" description="Disordered" evidence="1">
    <location>
        <begin position="63"/>
        <end position="82"/>
    </location>
</feature>
<name>A0A6B3C6C7_9ACTN</name>
<organism evidence="2">
    <name type="scientific">Streptomyces sp. SID12501</name>
    <dbReference type="NCBI Taxonomy" id="2706042"/>
    <lineage>
        <taxon>Bacteria</taxon>
        <taxon>Bacillati</taxon>
        <taxon>Actinomycetota</taxon>
        <taxon>Actinomycetes</taxon>
        <taxon>Kitasatosporales</taxon>
        <taxon>Streptomycetaceae</taxon>
        <taxon>Streptomyces</taxon>
    </lineage>
</organism>
<dbReference type="RefSeq" id="WP_164323637.1">
    <property type="nucleotide sequence ID" value="NZ_JAAGLU010000060.1"/>
</dbReference>
<dbReference type="AlphaFoldDB" id="A0A6B3C6C7"/>
<sequence>MADLFGVAALRLERDVELAELPERVAEVMAGLLRGVLGDLELSVEQRRTADVVVPRRLREMRGALEAGPGPAAASDGGERST</sequence>
<evidence type="ECO:0000256" key="1">
    <source>
        <dbReference type="SAM" id="MobiDB-lite"/>
    </source>
</evidence>
<dbReference type="EMBL" id="JAAGLU010000060">
    <property type="protein sequence ID" value="NEC92199.1"/>
    <property type="molecule type" value="Genomic_DNA"/>
</dbReference>
<evidence type="ECO:0000313" key="2">
    <source>
        <dbReference type="EMBL" id="NEC92199.1"/>
    </source>
</evidence>
<reference evidence="2" key="1">
    <citation type="submission" date="2020-01" db="EMBL/GenBank/DDBJ databases">
        <title>Insect and environment-associated Actinomycetes.</title>
        <authorList>
            <person name="Currrie C."/>
            <person name="Chevrette M."/>
            <person name="Carlson C."/>
            <person name="Stubbendieck R."/>
            <person name="Wendt-Pienkowski E."/>
        </authorList>
    </citation>
    <scope>NUCLEOTIDE SEQUENCE</scope>
    <source>
        <strain evidence="2">SID12501</strain>
    </source>
</reference>
<accession>A0A6B3C6C7</accession>
<protein>
    <submittedName>
        <fullName evidence="2">Uncharacterized protein</fullName>
    </submittedName>
</protein>
<proteinExistence type="predicted"/>